<keyword evidence="1" id="KW-0472">Membrane</keyword>
<name>A0A0C1L4C1_9BACT</name>
<accession>A0A0C1L4C1</accession>
<evidence type="ECO:0000256" key="1">
    <source>
        <dbReference type="SAM" id="Phobius"/>
    </source>
</evidence>
<feature type="transmembrane region" description="Helical" evidence="1">
    <location>
        <begin position="21"/>
        <end position="45"/>
    </location>
</feature>
<keyword evidence="1" id="KW-1133">Transmembrane helix</keyword>
<dbReference type="AlphaFoldDB" id="A0A0C1L4C1"/>
<dbReference type="Proteomes" id="UP000031408">
    <property type="component" value="Unassembled WGS sequence"/>
</dbReference>
<keyword evidence="3" id="KW-1185">Reference proteome</keyword>
<evidence type="ECO:0000313" key="2">
    <source>
        <dbReference type="EMBL" id="KIC94436.1"/>
    </source>
</evidence>
<keyword evidence="1" id="KW-0812">Transmembrane</keyword>
<proteinExistence type="predicted"/>
<dbReference type="EMBL" id="JSVC01000013">
    <property type="protein sequence ID" value="KIC94436.1"/>
    <property type="molecule type" value="Genomic_DNA"/>
</dbReference>
<feature type="transmembrane region" description="Helical" evidence="1">
    <location>
        <begin position="51"/>
        <end position="76"/>
    </location>
</feature>
<sequence>MIDYLYYKLYQATLKSSLNSIPHLMAPVYLGGLISANILVLNAFLAKIDVFPFLFSGTPTGGIFAILLIIAAIIFYRKDKRERILDKYSQEKNSERIRGNVIVAIYVSLSFILIIAVAFFKPGKL</sequence>
<evidence type="ECO:0000313" key="3">
    <source>
        <dbReference type="Proteomes" id="UP000031408"/>
    </source>
</evidence>
<gene>
    <name evidence="2" type="ORF">OI18_12585</name>
</gene>
<dbReference type="STRING" id="1349421.OI18_12585"/>
<protein>
    <submittedName>
        <fullName evidence="2">Uncharacterized protein</fullName>
    </submittedName>
</protein>
<organism evidence="2 3">
    <name type="scientific">Flavihumibacter solisilvae</name>
    <dbReference type="NCBI Taxonomy" id="1349421"/>
    <lineage>
        <taxon>Bacteria</taxon>
        <taxon>Pseudomonadati</taxon>
        <taxon>Bacteroidota</taxon>
        <taxon>Chitinophagia</taxon>
        <taxon>Chitinophagales</taxon>
        <taxon>Chitinophagaceae</taxon>
        <taxon>Flavihumibacter</taxon>
    </lineage>
</organism>
<reference evidence="2 3" key="1">
    <citation type="submission" date="2014-11" db="EMBL/GenBank/DDBJ databases">
        <title>Genome sequence of Flavihumibacter solisilvae 3-3.</title>
        <authorList>
            <person name="Zhou G."/>
            <person name="Li M."/>
            <person name="Wang G."/>
        </authorList>
    </citation>
    <scope>NUCLEOTIDE SEQUENCE [LARGE SCALE GENOMIC DNA]</scope>
    <source>
        <strain evidence="2 3">3-3</strain>
    </source>
</reference>
<comment type="caution">
    <text evidence="2">The sequence shown here is derived from an EMBL/GenBank/DDBJ whole genome shotgun (WGS) entry which is preliminary data.</text>
</comment>
<feature type="transmembrane region" description="Helical" evidence="1">
    <location>
        <begin position="97"/>
        <end position="120"/>
    </location>
</feature>